<feature type="transmembrane region" description="Helical" evidence="9">
    <location>
        <begin position="871"/>
        <end position="891"/>
    </location>
</feature>
<protein>
    <submittedName>
        <fullName evidence="12">P-loop containing nucleoside triphosphate hydrolase protein</fullName>
    </submittedName>
</protein>
<sequence length="1432" mass="157112">MANLGRFNPLRWRNSGKIPEVPSERQVSREENAGFWSLLSFAWLSPLMSVGYRRPLERGDIWLIPKDRSAAALHQKLEASFNRRVATKTRFPLAWALYDTFTVDFWVGGICQLLAAITQVLAPFVLRYLITFSKDVYNSNLGLGDGNRPSVGVGMAYVIAIGAMQVIQSFALGHFDYRGMRMGGEARAAIIALAFGKSLRISTRAKAGGLKHLTEGGEGPQGEEKKNEKKKKKDEKNDSEGWSNGRIMSLIATDAARIEQACGVFHLIWTSPFQIVLTVALLIVNLGVSSLAGVAVLVAGLYALTKMMKPLTKGRAAINHITDRRVGLTQELLQGIRFVKYFAWEAFFLQRLKPIRASETKALQAWHATKSAIGAVSMALPIFSNMTAFIVYSITSHDLEPATVFSSLALFNGLRTPMNWLPVAIGYVIDAYTALKRTEEFLLAEDAAKPPEPEPDLVDAVCLEDASFTWEEVPKAKKPSEGASKKSEAKKEKSGAVSVSLDRLRPDRFRAQTSPGKEKGAAPDAAIPESGQQQGQQLDEKKEANSETPFRLQNITLHAPRSSLIGIIGTVGSGKTSLLSALASDMRQTGGHTRFATNRAYCPQYAWIQNASIRDNILFGKTYDPSFYADVVRACALLPDFDALPDGDQTEIGERGITLSGGQKQRINIARAIYSDAGIVLLDDPLSAVDSHVGAHIFEQAICGLLKDKCRFLATHQLHFVSRCDQIVWMVDGKVEAVGTYEALMDGNKGFAKMFASTGGQHGEQDQEEGEENTALEKGKGTSSGSGENTTREGPVETKGTAKQLMQEDVKVVDSVSWAVYVAWMRASGSLFSIVAVLVLLCLFRAANILTSIWLSWWVSDTYGLSRGANIGIYAALGVIQGVLLFAFSLVSTTVGTTASRAMSNEAMWQILRAPMSFFDTTPLGRIIHRFTKDVDTMDNNLTDAFRQYLIVLSTLLGVFGLIIAYFYYFVIALAGCTVLLALCVSYYRRSARELKRHHAILDGAVFARFSEALLGTACIRAYGREEQFVSMVHRALDDMDSAYFLTFASQRWLSVRLDNIGGLLTFVTGVLVVTNSLSVSPSIGGLILSYSLSVAGIIQITIKYLAEVDNSMCSTERLHQYTSTLAQEAPLECEPRVRESWPEKGEIVYEAVQMRYRPELPLVVDNFSLHIRAGERIGIVGRTGAGKSTILSTLFRLTELAGGRIQIDGVDISRIGLHELRSQLAIIPQDPTLFRGTIRSNIDPFNKHTDLELWDVLRQAYLLPRSDSVEDLKNVEDDSSDSETDETNKRSNNNNTARITLDGPVSEEGLNLSLGQRQLLALARALLRSTRIVLVDEGTSSVDPATDARIQETLANGLKGKTLIAIAHRLRTVLLYDRVCVMERGKIVELGNPRALWEGEGGTGVFRGMCDASGISAEDFGGDRREGEGQS</sequence>
<dbReference type="EMBL" id="MU853598">
    <property type="protein sequence ID" value="KAK4142388.1"/>
    <property type="molecule type" value="Genomic_DNA"/>
</dbReference>
<evidence type="ECO:0000256" key="2">
    <source>
        <dbReference type="ARBA" id="ARBA00022448"/>
    </source>
</evidence>
<keyword evidence="6 9" id="KW-1133">Transmembrane helix</keyword>
<feature type="transmembrane region" description="Helical" evidence="9">
    <location>
        <begin position="831"/>
        <end position="859"/>
    </location>
</feature>
<dbReference type="Pfam" id="PF00664">
    <property type="entry name" value="ABC_membrane"/>
    <property type="match status" value="2"/>
</dbReference>
<feature type="domain" description="ABC transporter" evidence="10">
    <location>
        <begin position="1148"/>
        <end position="1410"/>
    </location>
</feature>
<keyword evidence="3 9" id="KW-0812">Transmembrane</keyword>
<feature type="domain" description="ABC transmembrane type-1" evidence="11">
    <location>
        <begin position="106"/>
        <end position="430"/>
    </location>
</feature>
<feature type="region of interest" description="Disordered" evidence="8">
    <location>
        <begin position="210"/>
        <end position="241"/>
    </location>
</feature>
<feature type="region of interest" description="Disordered" evidence="8">
    <location>
        <begin position="1273"/>
        <end position="1303"/>
    </location>
</feature>
<evidence type="ECO:0000256" key="5">
    <source>
        <dbReference type="ARBA" id="ARBA00022840"/>
    </source>
</evidence>
<feature type="domain" description="ABC transporter" evidence="10">
    <location>
        <begin position="536"/>
        <end position="757"/>
    </location>
</feature>
<dbReference type="SMART" id="SM00382">
    <property type="entry name" value="AAA"/>
    <property type="match status" value="2"/>
</dbReference>
<dbReference type="FunFam" id="1.20.1560.10:FF:000010">
    <property type="entry name" value="Multidrug resistance-associated ABC transporter"/>
    <property type="match status" value="1"/>
</dbReference>
<feature type="transmembrane region" description="Helical" evidence="9">
    <location>
        <begin position="946"/>
        <end position="964"/>
    </location>
</feature>
<dbReference type="GO" id="GO:0016020">
    <property type="term" value="C:membrane"/>
    <property type="evidence" value="ECO:0007669"/>
    <property type="project" value="UniProtKB-SubCell"/>
</dbReference>
<dbReference type="RefSeq" id="XP_062635759.1">
    <property type="nucleotide sequence ID" value="XM_062781226.1"/>
</dbReference>
<feature type="transmembrane region" description="Helical" evidence="9">
    <location>
        <begin position="151"/>
        <end position="172"/>
    </location>
</feature>
<dbReference type="PANTHER" id="PTHR24223">
    <property type="entry name" value="ATP-BINDING CASSETTE SUB-FAMILY C"/>
    <property type="match status" value="1"/>
</dbReference>
<dbReference type="PROSITE" id="PS50893">
    <property type="entry name" value="ABC_TRANSPORTER_2"/>
    <property type="match status" value="2"/>
</dbReference>
<feature type="compositionally biased region" description="Basic and acidic residues" evidence="8">
    <location>
        <begin position="502"/>
        <end position="521"/>
    </location>
</feature>
<dbReference type="GO" id="GO:0005524">
    <property type="term" value="F:ATP binding"/>
    <property type="evidence" value="ECO:0007669"/>
    <property type="project" value="UniProtKB-KW"/>
</dbReference>
<dbReference type="InterPro" id="IPR050173">
    <property type="entry name" value="ABC_transporter_C-like"/>
</dbReference>
<dbReference type="PROSITE" id="PS00211">
    <property type="entry name" value="ABC_TRANSPORTER_1"/>
    <property type="match status" value="2"/>
</dbReference>
<dbReference type="InterPro" id="IPR011527">
    <property type="entry name" value="ABC1_TM_dom"/>
</dbReference>
<comment type="subcellular location">
    <subcellularLocation>
        <location evidence="1">Membrane</location>
        <topology evidence="1">Multi-pass membrane protein</topology>
    </subcellularLocation>
</comment>
<dbReference type="SUPFAM" id="SSF52540">
    <property type="entry name" value="P-loop containing nucleoside triphosphate hydrolases"/>
    <property type="match status" value="2"/>
</dbReference>
<reference evidence="12" key="1">
    <citation type="journal article" date="2023" name="Mol. Phylogenet. Evol.">
        <title>Genome-scale phylogeny and comparative genomics of the fungal order Sordariales.</title>
        <authorList>
            <person name="Hensen N."/>
            <person name="Bonometti L."/>
            <person name="Westerberg I."/>
            <person name="Brannstrom I.O."/>
            <person name="Guillou S."/>
            <person name="Cros-Aarteil S."/>
            <person name="Calhoun S."/>
            <person name="Haridas S."/>
            <person name="Kuo A."/>
            <person name="Mondo S."/>
            <person name="Pangilinan J."/>
            <person name="Riley R."/>
            <person name="LaButti K."/>
            <person name="Andreopoulos B."/>
            <person name="Lipzen A."/>
            <person name="Chen C."/>
            <person name="Yan M."/>
            <person name="Daum C."/>
            <person name="Ng V."/>
            <person name="Clum A."/>
            <person name="Steindorff A."/>
            <person name="Ohm R.A."/>
            <person name="Martin F."/>
            <person name="Silar P."/>
            <person name="Natvig D.O."/>
            <person name="Lalanne C."/>
            <person name="Gautier V."/>
            <person name="Ament-Velasquez S.L."/>
            <person name="Kruys A."/>
            <person name="Hutchinson M.I."/>
            <person name="Powell A.J."/>
            <person name="Barry K."/>
            <person name="Miller A.N."/>
            <person name="Grigoriev I.V."/>
            <person name="Debuchy R."/>
            <person name="Gladieux P."/>
            <person name="Hiltunen Thoren M."/>
            <person name="Johannesson H."/>
        </authorList>
    </citation>
    <scope>NUCLEOTIDE SEQUENCE</scope>
    <source>
        <strain evidence="12">CBS 141.50</strain>
    </source>
</reference>
<feature type="transmembrane region" description="Helical" evidence="9">
    <location>
        <begin position="275"/>
        <end position="304"/>
    </location>
</feature>
<evidence type="ECO:0000256" key="9">
    <source>
        <dbReference type="SAM" id="Phobius"/>
    </source>
</evidence>
<dbReference type="FunFam" id="3.40.50.300:FF:000565">
    <property type="entry name" value="ABC bile acid transporter"/>
    <property type="match status" value="1"/>
</dbReference>
<dbReference type="InterPro" id="IPR027417">
    <property type="entry name" value="P-loop_NTPase"/>
</dbReference>
<proteinExistence type="predicted"/>
<evidence type="ECO:0000256" key="8">
    <source>
        <dbReference type="SAM" id="MobiDB-lite"/>
    </source>
</evidence>
<gene>
    <name evidence="12" type="ORF">C8A04DRAFT_30018</name>
</gene>
<dbReference type="InterPro" id="IPR003439">
    <property type="entry name" value="ABC_transporter-like_ATP-bd"/>
</dbReference>
<feature type="domain" description="ABC transmembrane type-1" evidence="11">
    <location>
        <begin position="835"/>
        <end position="1111"/>
    </location>
</feature>
<feature type="compositionally biased region" description="Basic and acidic residues" evidence="8">
    <location>
        <begin position="473"/>
        <end position="494"/>
    </location>
</feature>
<dbReference type="Proteomes" id="UP001302676">
    <property type="component" value="Unassembled WGS sequence"/>
</dbReference>
<dbReference type="InterPro" id="IPR003593">
    <property type="entry name" value="AAA+_ATPase"/>
</dbReference>
<dbReference type="SUPFAM" id="SSF90123">
    <property type="entry name" value="ABC transporter transmembrane region"/>
    <property type="match status" value="2"/>
</dbReference>
<evidence type="ECO:0000313" key="12">
    <source>
        <dbReference type="EMBL" id="KAK4142388.1"/>
    </source>
</evidence>
<evidence type="ECO:0000256" key="4">
    <source>
        <dbReference type="ARBA" id="ARBA00022741"/>
    </source>
</evidence>
<dbReference type="GO" id="GO:0016887">
    <property type="term" value="F:ATP hydrolysis activity"/>
    <property type="evidence" value="ECO:0007669"/>
    <property type="project" value="InterPro"/>
</dbReference>
<evidence type="ECO:0000313" key="13">
    <source>
        <dbReference type="Proteomes" id="UP001302676"/>
    </source>
</evidence>
<evidence type="ECO:0000259" key="11">
    <source>
        <dbReference type="PROSITE" id="PS50929"/>
    </source>
</evidence>
<keyword evidence="4" id="KW-0547">Nucleotide-binding</keyword>
<dbReference type="CDD" id="cd03250">
    <property type="entry name" value="ABCC_MRP_domain1"/>
    <property type="match status" value="1"/>
</dbReference>
<dbReference type="CDD" id="cd18597">
    <property type="entry name" value="ABC_6TM_YOR1_D1_like"/>
    <property type="match status" value="1"/>
</dbReference>
<evidence type="ECO:0000256" key="3">
    <source>
        <dbReference type="ARBA" id="ARBA00022692"/>
    </source>
</evidence>
<dbReference type="CDD" id="cd03244">
    <property type="entry name" value="ABCC_MRP_domain2"/>
    <property type="match status" value="1"/>
</dbReference>
<keyword evidence="7 9" id="KW-0472">Membrane</keyword>
<dbReference type="PANTHER" id="PTHR24223:SF464">
    <property type="entry name" value="ABC-TYPE TRANSPORTER CICA"/>
    <property type="match status" value="1"/>
</dbReference>
<evidence type="ECO:0000256" key="1">
    <source>
        <dbReference type="ARBA" id="ARBA00004141"/>
    </source>
</evidence>
<evidence type="ECO:0000259" key="10">
    <source>
        <dbReference type="PROSITE" id="PS50893"/>
    </source>
</evidence>
<comment type="caution">
    <text evidence="12">The sequence shown here is derived from an EMBL/GenBank/DDBJ whole genome shotgun (WGS) entry which is preliminary data.</text>
</comment>
<keyword evidence="13" id="KW-1185">Reference proteome</keyword>
<dbReference type="InterPro" id="IPR036640">
    <property type="entry name" value="ABC1_TM_sf"/>
</dbReference>
<organism evidence="12 13">
    <name type="scientific">Dichotomopilus funicola</name>
    <dbReference type="NCBI Taxonomy" id="1934379"/>
    <lineage>
        <taxon>Eukaryota</taxon>
        <taxon>Fungi</taxon>
        <taxon>Dikarya</taxon>
        <taxon>Ascomycota</taxon>
        <taxon>Pezizomycotina</taxon>
        <taxon>Sordariomycetes</taxon>
        <taxon>Sordariomycetidae</taxon>
        <taxon>Sordariales</taxon>
        <taxon>Chaetomiaceae</taxon>
        <taxon>Dichotomopilus</taxon>
    </lineage>
</organism>
<dbReference type="PROSITE" id="PS50929">
    <property type="entry name" value="ABC_TM1F"/>
    <property type="match status" value="2"/>
</dbReference>
<dbReference type="Gene3D" id="1.20.1560.10">
    <property type="entry name" value="ABC transporter type 1, transmembrane domain"/>
    <property type="match status" value="2"/>
</dbReference>
<keyword evidence="5" id="KW-0067">ATP-binding</keyword>
<dbReference type="Gene3D" id="3.40.50.300">
    <property type="entry name" value="P-loop containing nucleotide triphosphate hydrolases"/>
    <property type="match status" value="2"/>
</dbReference>
<dbReference type="GeneID" id="87817839"/>
<feature type="region of interest" description="Disordered" evidence="8">
    <location>
        <begin position="756"/>
        <end position="801"/>
    </location>
</feature>
<reference evidence="12" key="2">
    <citation type="submission" date="2023-05" db="EMBL/GenBank/DDBJ databases">
        <authorList>
            <consortium name="Lawrence Berkeley National Laboratory"/>
            <person name="Steindorff A."/>
            <person name="Hensen N."/>
            <person name="Bonometti L."/>
            <person name="Westerberg I."/>
            <person name="Brannstrom I.O."/>
            <person name="Guillou S."/>
            <person name="Cros-Aarteil S."/>
            <person name="Calhoun S."/>
            <person name="Haridas S."/>
            <person name="Kuo A."/>
            <person name="Mondo S."/>
            <person name="Pangilinan J."/>
            <person name="Riley R."/>
            <person name="Labutti K."/>
            <person name="Andreopoulos B."/>
            <person name="Lipzen A."/>
            <person name="Chen C."/>
            <person name="Yanf M."/>
            <person name="Daum C."/>
            <person name="Ng V."/>
            <person name="Clum A."/>
            <person name="Ohm R."/>
            <person name="Martin F."/>
            <person name="Silar P."/>
            <person name="Natvig D."/>
            <person name="Lalanne C."/>
            <person name="Gautier V."/>
            <person name="Ament-Velasquez S.L."/>
            <person name="Kruys A."/>
            <person name="Hutchinson M.I."/>
            <person name="Powell A.J."/>
            <person name="Barry K."/>
            <person name="Miller A.N."/>
            <person name="Grigoriev I.V."/>
            <person name="Debuchy R."/>
            <person name="Gladieux P."/>
            <person name="Thoren M.H."/>
            <person name="Johannesson H."/>
        </authorList>
    </citation>
    <scope>NUCLEOTIDE SEQUENCE</scope>
    <source>
        <strain evidence="12">CBS 141.50</strain>
    </source>
</reference>
<name>A0AAN6ZLL2_9PEZI</name>
<feature type="region of interest" description="Disordered" evidence="8">
    <location>
        <begin position="473"/>
        <end position="547"/>
    </location>
</feature>
<dbReference type="GO" id="GO:0140359">
    <property type="term" value="F:ABC-type transporter activity"/>
    <property type="evidence" value="ECO:0007669"/>
    <property type="project" value="InterPro"/>
</dbReference>
<dbReference type="CDD" id="cd18606">
    <property type="entry name" value="ABC_6TM_YOR1_D2_like"/>
    <property type="match status" value="1"/>
</dbReference>
<evidence type="ECO:0000256" key="7">
    <source>
        <dbReference type="ARBA" id="ARBA00023136"/>
    </source>
</evidence>
<evidence type="ECO:0000256" key="6">
    <source>
        <dbReference type="ARBA" id="ARBA00022989"/>
    </source>
</evidence>
<keyword evidence="12" id="KW-0378">Hydrolase</keyword>
<keyword evidence="2" id="KW-0813">Transport</keyword>
<dbReference type="FunFam" id="3.40.50.300:FF:000997">
    <property type="entry name" value="Multidrug resistance-associated protein 1"/>
    <property type="match status" value="1"/>
</dbReference>
<feature type="transmembrane region" description="Helical" evidence="9">
    <location>
        <begin position="105"/>
        <end position="130"/>
    </location>
</feature>
<accession>A0AAN6ZLL2</accession>
<dbReference type="InterPro" id="IPR017871">
    <property type="entry name" value="ABC_transporter-like_CS"/>
</dbReference>
<dbReference type="Pfam" id="PF00005">
    <property type="entry name" value="ABC_tran"/>
    <property type="match status" value="2"/>
</dbReference>